<proteinExistence type="predicted"/>
<evidence type="ECO:0000313" key="2">
    <source>
        <dbReference type="EMBL" id="NJP37590.1"/>
    </source>
</evidence>
<keyword evidence="1" id="KW-0812">Transmembrane</keyword>
<keyword evidence="1" id="KW-0472">Membrane</keyword>
<evidence type="ECO:0000256" key="1">
    <source>
        <dbReference type="SAM" id="Phobius"/>
    </source>
</evidence>
<reference evidence="2 3" key="1">
    <citation type="submission" date="2020-03" db="EMBL/GenBank/DDBJ databases">
        <title>Assessment of the enzymatic potential of alkaline-tolerant lipase obtained from Bacillus luteus H11 (technogenic soil) for the bioremediation of saline soils contaminated with petroleum substances.</title>
        <authorList>
            <person name="Kalwasinska A."/>
        </authorList>
    </citation>
    <scope>NUCLEOTIDE SEQUENCE [LARGE SCALE GENOMIC DNA]</scope>
    <source>
        <strain evidence="2 3">H11</strain>
    </source>
</reference>
<accession>A0A969PQA0</accession>
<name>A0A969PQA0_9BACI</name>
<dbReference type="Proteomes" id="UP000752012">
    <property type="component" value="Unassembled WGS sequence"/>
</dbReference>
<keyword evidence="1" id="KW-1133">Transmembrane helix</keyword>
<dbReference type="RefSeq" id="WP_168006263.1">
    <property type="nucleotide sequence ID" value="NZ_JAATHJ010000009.1"/>
</dbReference>
<gene>
    <name evidence="2" type="ORF">HCN83_08315</name>
</gene>
<comment type="caution">
    <text evidence="2">The sequence shown here is derived from an EMBL/GenBank/DDBJ whole genome shotgun (WGS) entry which is preliminary data.</text>
</comment>
<feature type="transmembrane region" description="Helical" evidence="1">
    <location>
        <begin position="32"/>
        <end position="52"/>
    </location>
</feature>
<keyword evidence="3" id="KW-1185">Reference proteome</keyword>
<evidence type="ECO:0000313" key="3">
    <source>
        <dbReference type="Proteomes" id="UP000752012"/>
    </source>
</evidence>
<dbReference type="EMBL" id="JAATHJ010000009">
    <property type="protein sequence ID" value="NJP37590.1"/>
    <property type="molecule type" value="Genomic_DNA"/>
</dbReference>
<organism evidence="2 3">
    <name type="scientific">Alkalicoccus luteus</name>
    <dbReference type="NCBI Taxonomy" id="1237094"/>
    <lineage>
        <taxon>Bacteria</taxon>
        <taxon>Bacillati</taxon>
        <taxon>Bacillota</taxon>
        <taxon>Bacilli</taxon>
        <taxon>Bacillales</taxon>
        <taxon>Bacillaceae</taxon>
        <taxon>Alkalicoccus</taxon>
    </lineage>
</organism>
<protein>
    <submittedName>
        <fullName evidence="2">Uncharacterized protein</fullName>
    </submittedName>
</protein>
<sequence>MNQQLLKLTIFLSSYSPNFYIASLRLYEDQNLSVSTLLILFGAVTVIAASSITHA</sequence>
<dbReference type="AlphaFoldDB" id="A0A969PQA0"/>